<dbReference type="Pfam" id="PF00293">
    <property type="entry name" value="NUDIX"/>
    <property type="match status" value="1"/>
</dbReference>
<dbReference type="PROSITE" id="PS51462">
    <property type="entry name" value="NUDIX"/>
    <property type="match status" value="1"/>
</dbReference>
<proteinExistence type="predicted"/>
<dbReference type="AlphaFoldDB" id="A0A839QX42"/>
<evidence type="ECO:0000313" key="5">
    <source>
        <dbReference type="Proteomes" id="UP000568050"/>
    </source>
</evidence>
<keyword evidence="5" id="KW-1185">Reference proteome</keyword>
<comment type="caution">
    <text evidence="4">The sequence shown here is derived from an EMBL/GenBank/DDBJ whole genome shotgun (WGS) entry which is preliminary data.</text>
</comment>
<dbReference type="PANTHER" id="PTHR43046">
    <property type="entry name" value="GDP-MANNOSE MANNOSYL HYDROLASE"/>
    <property type="match status" value="1"/>
</dbReference>
<dbReference type="Gene3D" id="3.90.79.10">
    <property type="entry name" value="Nucleoside Triphosphate Pyrophosphohydrolase"/>
    <property type="match status" value="1"/>
</dbReference>
<organism evidence="4 5">
    <name type="scientific">Helcobacillus massiliensis</name>
    <dbReference type="NCBI Taxonomy" id="521392"/>
    <lineage>
        <taxon>Bacteria</taxon>
        <taxon>Bacillati</taxon>
        <taxon>Actinomycetota</taxon>
        <taxon>Actinomycetes</taxon>
        <taxon>Micrococcales</taxon>
        <taxon>Dermabacteraceae</taxon>
        <taxon>Helcobacillus</taxon>
    </lineage>
</organism>
<evidence type="ECO:0000313" key="4">
    <source>
        <dbReference type="EMBL" id="MBB3021937.1"/>
    </source>
</evidence>
<name>A0A839QX42_9MICO</name>
<evidence type="ECO:0000259" key="3">
    <source>
        <dbReference type="PROSITE" id="PS51462"/>
    </source>
</evidence>
<dbReference type="InterPro" id="IPR027417">
    <property type="entry name" value="P-loop_NTPase"/>
</dbReference>
<dbReference type="PROSITE" id="PS00893">
    <property type="entry name" value="NUDIX_BOX"/>
    <property type="match status" value="1"/>
</dbReference>
<dbReference type="Proteomes" id="UP000568050">
    <property type="component" value="Unassembled WGS sequence"/>
</dbReference>
<dbReference type="Gene3D" id="3.40.50.300">
    <property type="entry name" value="P-loop containing nucleotide triphosphate hydrolases"/>
    <property type="match status" value="1"/>
</dbReference>
<evidence type="ECO:0000256" key="2">
    <source>
        <dbReference type="ARBA" id="ARBA00022801"/>
    </source>
</evidence>
<dbReference type="SUPFAM" id="SSF55811">
    <property type="entry name" value="Nudix"/>
    <property type="match status" value="1"/>
</dbReference>
<dbReference type="GO" id="GO:0016787">
    <property type="term" value="F:hydrolase activity"/>
    <property type="evidence" value="ECO:0007669"/>
    <property type="project" value="UniProtKB-KW"/>
</dbReference>
<dbReference type="GO" id="GO:0004849">
    <property type="term" value="F:uridine kinase activity"/>
    <property type="evidence" value="ECO:0007669"/>
    <property type="project" value="UniProtKB-EC"/>
</dbReference>
<dbReference type="EC" id="2.7.1.48" evidence="4"/>
<dbReference type="PANTHER" id="PTHR43046:SF2">
    <property type="entry name" value="8-OXO-DGTP DIPHOSPHATASE-RELATED"/>
    <property type="match status" value="1"/>
</dbReference>
<dbReference type="InterPro" id="IPR020084">
    <property type="entry name" value="NUDIX_hydrolase_CS"/>
</dbReference>
<reference evidence="4 5" key="1">
    <citation type="submission" date="2020-08" db="EMBL/GenBank/DDBJ databases">
        <title>Sequencing the genomes of 1000 actinobacteria strains.</title>
        <authorList>
            <person name="Klenk H.-P."/>
        </authorList>
    </citation>
    <scope>NUCLEOTIDE SEQUENCE [LARGE SCALE GENOMIC DNA]</scope>
    <source>
        <strain evidence="4 5">DSM 23040</strain>
    </source>
</reference>
<comment type="cofactor">
    <cofactor evidence="1">
        <name>Mg(2+)</name>
        <dbReference type="ChEBI" id="CHEBI:18420"/>
    </cofactor>
</comment>
<dbReference type="InterPro" id="IPR015797">
    <property type="entry name" value="NUDIX_hydrolase-like_dom_sf"/>
</dbReference>
<dbReference type="SUPFAM" id="SSF52540">
    <property type="entry name" value="P-loop containing nucleoside triphosphate hydrolases"/>
    <property type="match status" value="1"/>
</dbReference>
<dbReference type="EMBL" id="JACHWP010000001">
    <property type="protein sequence ID" value="MBB3021937.1"/>
    <property type="molecule type" value="Genomic_DNA"/>
</dbReference>
<dbReference type="InterPro" id="IPR000086">
    <property type="entry name" value="NUDIX_hydrolase_dom"/>
</dbReference>
<sequence length="365" mass="39670">MNTEPPAAAVRRIVLLAGPSGSGKGRLGALAGIPLVQLDDFYRDGDEPGLPQRFGIVDWDHPASWKGDDALQALIALCHEDSVRIPTYSIPRSARTGTQTIRAAGFPIVLAEGVFAAELVEPLQRLGLLADGIVLDRPTALVTGLRVARDVRERRKPLPTIMRRAVGLARSQKTDVATWASKGLRPLGFRDALTRVRALMTAADAQTERAGRTEQVAEPPVITVSAVCFTHFTPPGPGVPNGQWRLFSVRKKGTDRFMQPGGKPEPGETAVQAAVREVKEELNISLAPHQLVELGSHRTMAANEAGHALEGTVFLAPQVHNPTDMAIRAELEEARWIDIENPSDDVPIAPLMREFILPALRERLR</sequence>
<keyword evidence="4" id="KW-0418">Kinase</keyword>
<evidence type="ECO:0000256" key="1">
    <source>
        <dbReference type="ARBA" id="ARBA00001946"/>
    </source>
</evidence>
<protein>
    <submittedName>
        <fullName evidence="4">Uridine kinase</fullName>
        <ecNumber evidence="4">2.7.1.48</ecNumber>
    </submittedName>
</protein>
<keyword evidence="4" id="KW-0808">Transferase</keyword>
<accession>A0A839QX42</accession>
<dbReference type="CDD" id="cd04690">
    <property type="entry name" value="NUDIX_Hydrolase"/>
    <property type="match status" value="1"/>
</dbReference>
<gene>
    <name evidence="4" type="ORF">FHX50_000185</name>
</gene>
<keyword evidence="2" id="KW-0378">Hydrolase</keyword>
<feature type="domain" description="Nudix hydrolase" evidence="3">
    <location>
        <begin position="219"/>
        <end position="364"/>
    </location>
</feature>
<dbReference type="RefSeq" id="WP_183373605.1">
    <property type="nucleotide sequence ID" value="NZ_CBCSFZ010000003.1"/>
</dbReference>